<evidence type="ECO:0000313" key="2">
    <source>
        <dbReference type="EMBL" id="GII42742.1"/>
    </source>
</evidence>
<reference evidence="2 3" key="1">
    <citation type="submission" date="2021-01" db="EMBL/GenBank/DDBJ databases">
        <title>Whole genome shotgun sequence of Planotetraspora phitsanulokensis NBRC 104273.</title>
        <authorList>
            <person name="Komaki H."/>
            <person name="Tamura T."/>
        </authorList>
    </citation>
    <scope>NUCLEOTIDE SEQUENCE [LARGE SCALE GENOMIC DNA]</scope>
    <source>
        <strain evidence="2 3">NBRC 104273</strain>
    </source>
</reference>
<sequence length="67" mass="7184">MVHAPVAPPPARRVTTSTPPDPIPRQENPNLSAGHTIQGSVVVPADHVGVRRALEPISDYSARLTRE</sequence>
<feature type="region of interest" description="Disordered" evidence="1">
    <location>
        <begin position="1"/>
        <end position="33"/>
    </location>
</feature>
<organism evidence="2 3">
    <name type="scientific">Planotetraspora phitsanulokensis</name>
    <dbReference type="NCBI Taxonomy" id="575192"/>
    <lineage>
        <taxon>Bacteria</taxon>
        <taxon>Bacillati</taxon>
        <taxon>Actinomycetota</taxon>
        <taxon>Actinomycetes</taxon>
        <taxon>Streptosporangiales</taxon>
        <taxon>Streptosporangiaceae</taxon>
        <taxon>Planotetraspora</taxon>
    </lineage>
</organism>
<evidence type="ECO:0000256" key="1">
    <source>
        <dbReference type="SAM" id="MobiDB-lite"/>
    </source>
</evidence>
<feature type="compositionally biased region" description="Pro residues" evidence="1">
    <location>
        <begin position="1"/>
        <end position="11"/>
    </location>
</feature>
<dbReference type="Proteomes" id="UP000622547">
    <property type="component" value="Unassembled WGS sequence"/>
</dbReference>
<proteinExistence type="predicted"/>
<name>A0A8J3XI45_9ACTN</name>
<gene>
    <name evidence="2" type="ORF">Pph01_77450</name>
</gene>
<protein>
    <submittedName>
        <fullName evidence="2">Uncharacterized protein</fullName>
    </submittedName>
</protein>
<comment type="caution">
    <text evidence="2">The sequence shown here is derived from an EMBL/GenBank/DDBJ whole genome shotgun (WGS) entry which is preliminary data.</text>
</comment>
<dbReference type="EMBL" id="BOOP01000046">
    <property type="protein sequence ID" value="GII42742.1"/>
    <property type="molecule type" value="Genomic_DNA"/>
</dbReference>
<dbReference type="AlphaFoldDB" id="A0A8J3XI45"/>
<accession>A0A8J3XI45</accession>
<evidence type="ECO:0000313" key="3">
    <source>
        <dbReference type="Proteomes" id="UP000622547"/>
    </source>
</evidence>
<keyword evidence="3" id="KW-1185">Reference proteome</keyword>